<evidence type="ECO:0000313" key="3">
    <source>
        <dbReference type="Proteomes" id="UP000472320"/>
    </source>
</evidence>
<keyword evidence="1" id="KW-0472">Membrane</keyword>
<sequence length="514" mass="56301">MRFPALRRTAAAGAAGFGPGGAGHAVVRPNRGLPLLLLLPFMLLAVFVGLVGGLDSPPLVAIVGTAVLSVLLVFVLPLHGMFWCLFVLTFLLQGSAVYFLRLKPAAWLAFGLAILFFCRALLDLMMQKREHQRMRQGDGATVEIAALLFLVAFIISLVFNRVPKTQIFSSVKAVLPMFSVLFALYWFRWKESHLETSWRMMFWVVLLQLPVVLYQHFFVASATTFDAIVGTFGGTPGFGGNSAIMVFFCVLAMGYGAARWNAGLMSGKAMWALQALGFAIILLGEVKAAFIWLPLMLAWVLRRRILRSFAAFIGFAVLIAAFAGTTYSVYQSLYWGKKLQSAHNVAEKFDRGGGYFFDPNNVNYRTGEVSRAASLAIWMRDPLATAPHRLVGYGPGSSKPSGLLGAGEVAKRYQPLHLDATALAILLWDVGLLGALAYGSMLLFALLAAWRYVRRKQGSVAQLALADTCVAAMLLFLMMLVYNRALMDEPTAQLLLMMCMGTIVQLCRFGSSES</sequence>
<gene>
    <name evidence="2" type="ORF">GM658_08780</name>
</gene>
<evidence type="ECO:0000256" key="1">
    <source>
        <dbReference type="SAM" id="Phobius"/>
    </source>
</evidence>
<reference evidence="2 3" key="1">
    <citation type="submission" date="2019-11" db="EMBL/GenBank/DDBJ databases">
        <title>Type strains purchased from KCTC, JCM and DSMZ.</title>
        <authorList>
            <person name="Lu H."/>
        </authorList>
    </citation>
    <scope>NUCLEOTIDE SEQUENCE [LARGE SCALE GENOMIC DNA]</scope>
    <source>
        <strain evidence="2 3">JCM 31587</strain>
    </source>
</reference>
<feature type="transmembrane region" description="Helical" evidence="1">
    <location>
        <begin position="66"/>
        <end position="92"/>
    </location>
</feature>
<feature type="transmembrane region" description="Helical" evidence="1">
    <location>
        <begin position="104"/>
        <end position="122"/>
    </location>
</feature>
<keyword evidence="1" id="KW-0812">Transmembrane</keyword>
<feature type="transmembrane region" description="Helical" evidence="1">
    <location>
        <begin position="270"/>
        <end position="293"/>
    </location>
</feature>
<dbReference type="EMBL" id="WNKX01000005">
    <property type="protein sequence ID" value="MTW10698.1"/>
    <property type="molecule type" value="Genomic_DNA"/>
</dbReference>
<keyword evidence="3" id="KW-1185">Reference proteome</keyword>
<keyword evidence="1" id="KW-1133">Transmembrane helix</keyword>
<feature type="transmembrane region" description="Helical" evidence="1">
    <location>
        <begin position="305"/>
        <end position="330"/>
    </location>
</feature>
<dbReference type="AlphaFoldDB" id="A0A6L6QDV9"/>
<feature type="transmembrane region" description="Helical" evidence="1">
    <location>
        <begin position="167"/>
        <end position="188"/>
    </location>
</feature>
<feature type="transmembrane region" description="Helical" evidence="1">
    <location>
        <begin position="35"/>
        <end position="54"/>
    </location>
</feature>
<feature type="transmembrane region" description="Helical" evidence="1">
    <location>
        <begin position="238"/>
        <end position="258"/>
    </location>
</feature>
<feature type="transmembrane region" description="Helical" evidence="1">
    <location>
        <begin position="200"/>
        <end position="218"/>
    </location>
</feature>
<dbReference type="OrthoDB" id="8579677at2"/>
<dbReference type="RefSeq" id="WP_155453631.1">
    <property type="nucleotide sequence ID" value="NZ_WNKX01000005.1"/>
</dbReference>
<comment type="caution">
    <text evidence="2">The sequence shown here is derived from an EMBL/GenBank/DDBJ whole genome shotgun (WGS) entry which is preliminary data.</text>
</comment>
<evidence type="ECO:0008006" key="4">
    <source>
        <dbReference type="Google" id="ProtNLM"/>
    </source>
</evidence>
<organism evidence="2 3">
    <name type="scientific">Massilia eburnea</name>
    <dbReference type="NCBI Taxonomy" id="1776165"/>
    <lineage>
        <taxon>Bacteria</taxon>
        <taxon>Pseudomonadati</taxon>
        <taxon>Pseudomonadota</taxon>
        <taxon>Betaproteobacteria</taxon>
        <taxon>Burkholderiales</taxon>
        <taxon>Oxalobacteraceae</taxon>
        <taxon>Telluria group</taxon>
        <taxon>Massilia</taxon>
    </lineage>
</organism>
<protein>
    <recommendedName>
        <fullName evidence="4">O-antigen ligase domain-containing protein</fullName>
    </recommendedName>
</protein>
<accession>A0A6L6QDV9</accession>
<proteinExistence type="predicted"/>
<dbReference type="Proteomes" id="UP000472320">
    <property type="component" value="Unassembled WGS sequence"/>
</dbReference>
<feature type="transmembrane region" description="Helical" evidence="1">
    <location>
        <begin position="142"/>
        <end position="161"/>
    </location>
</feature>
<name>A0A6L6QDV9_9BURK</name>
<feature type="transmembrane region" description="Helical" evidence="1">
    <location>
        <begin position="421"/>
        <end position="448"/>
    </location>
</feature>
<evidence type="ECO:0000313" key="2">
    <source>
        <dbReference type="EMBL" id="MTW10698.1"/>
    </source>
</evidence>
<feature type="transmembrane region" description="Helical" evidence="1">
    <location>
        <begin position="460"/>
        <end position="482"/>
    </location>
</feature>